<accession>A0A2P1PWG7</accession>
<dbReference type="InterPro" id="IPR036768">
    <property type="entry name" value="PolIII_chi_sf"/>
</dbReference>
<dbReference type="GO" id="GO:0032298">
    <property type="term" value="P:positive regulation of DNA-templated DNA replication initiation"/>
    <property type="evidence" value="ECO:0007669"/>
    <property type="project" value="TreeGrafter"/>
</dbReference>
<dbReference type="GO" id="GO:0003677">
    <property type="term" value="F:DNA binding"/>
    <property type="evidence" value="ECO:0007669"/>
    <property type="project" value="InterPro"/>
</dbReference>
<dbReference type="PANTHER" id="PTHR38767:SF1">
    <property type="entry name" value="DNA POLYMERASE III SUBUNIT CHI"/>
    <property type="match status" value="1"/>
</dbReference>
<dbReference type="InterPro" id="IPR007459">
    <property type="entry name" value="DNA_pol3_chi"/>
</dbReference>
<sequence length="140" mass="15983">MAKVDFYLIDAPRFREQPLLLVCELARKAFAAELPTLIFCQSQAQAEELDTLLWEFDEDSFLPHQVCGDADDDVTAILLVPPELDTPMRKLVINLRDEVVSQNAEMIKEVVAADPAERTGSRERWKAYQARGDVLRKFDM</sequence>
<proteinExistence type="predicted"/>
<evidence type="ECO:0000313" key="2">
    <source>
        <dbReference type="Proteomes" id="UP000241074"/>
    </source>
</evidence>
<dbReference type="Pfam" id="PF04364">
    <property type="entry name" value="DNA_pol3_chi"/>
    <property type="match status" value="1"/>
</dbReference>
<name>A0A2P1PWG7_9GAMM</name>
<dbReference type="OrthoDB" id="5297568at2"/>
<gene>
    <name evidence="1" type="ORF">C7S18_19455</name>
</gene>
<reference evidence="1 2" key="1">
    <citation type="submission" date="2018-03" db="EMBL/GenBank/DDBJ databases">
        <title>Ahniella affigens gen. nov., sp. nov., a gammaproteobacterium isolated from sandy soil near a stream.</title>
        <authorList>
            <person name="Ko Y."/>
            <person name="Kim J.-H."/>
        </authorList>
    </citation>
    <scope>NUCLEOTIDE SEQUENCE [LARGE SCALE GENOMIC DNA]</scope>
    <source>
        <strain evidence="1 2">D13</strain>
    </source>
</reference>
<dbReference type="EMBL" id="CP027860">
    <property type="protein sequence ID" value="AVP99205.1"/>
    <property type="molecule type" value="Genomic_DNA"/>
</dbReference>
<evidence type="ECO:0000313" key="1">
    <source>
        <dbReference type="EMBL" id="AVP99205.1"/>
    </source>
</evidence>
<dbReference type="GO" id="GO:0003887">
    <property type="term" value="F:DNA-directed DNA polymerase activity"/>
    <property type="evidence" value="ECO:0007669"/>
    <property type="project" value="InterPro"/>
</dbReference>
<reference evidence="1 2" key="2">
    <citation type="submission" date="2018-03" db="EMBL/GenBank/DDBJ databases">
        <authorList>
            <person name="Keele B.F."/>
        </authorList>
    </citation>
    <scope>NUCLEOTIDE SEQUENCE [LARGE SCALE GENOMIC DNA]</scope>
    <source>
        <strain evidence="1 2">D13</strain>
    </source>
</reference>
<dbReference type="SUPFAM" id="SSF102400">
    <property type="entry name" value="DNA polymerase III chi subunit"/>
    <property type="match status" value="1"/>
</dbReference>
<dbReference type="PANTHER" id="PTHR38767">
    <property type="entry name" value="DNA POLYMERASE III SUBUNIT CHI"/>
    <property type="match status" value="1"/>
</dbReference>
<dbReference type="KEGG" id="xba:C7S18_19455"/>
<keyword evidence="2" id="KW-1185">Reference proteome</keyword>
<organism evidence="1 2">
    <name type="scientific">Ahniella affigens</name>
    <dbReference type="NCBI Taxonomy" id="2021234"/>
    <lineage>
        <taxon>Bacteria</taxon>
        <taxon>Pseudomonadati</taxon>
        <taxon>Pseudomonadota</taxon>
        <taxon>Gammaproteobacteria</taxon>
        <taxon>Lysobacterales</taxon>
        <taxon>Rhodanobacteraceae</taxon>
        <taxon>Ahniella</taxon>
    </lineage>
</organism>
<protein>
    <submittedName>
        <fullName evidence="1">DNA polymerase III subunit chi</fullName>
    </submittedName>
</protein>
<dbReference type="GO" id="GO:0006260">
    <property type="term" value="P:DNA replication"/>
    <property type="evidence" value="ECO:0007669"/>
    <property type="project" value="InterPro"/>
</dbReference>
<dbReference type="Proteomes" id="UP000241074">
    <property type="component" value="Chromosome"/>
</dbReference>
<dbReference type="Gene3D" id="3.40.50.10110">
    <property type="entry name" value="DNA polymerase III subunit chi"/>
    <property type="match status" value="1"/>
</dbReference>
<dbReference type="AlphaFoldDB" id="A0A2P1PWG7"/>
<dbReference type="RefSeq" id="WP_106893125.1">
    <property type="nucleotide sequence ID" value="NZ_CP027860.1"/>
</dbReference>